<accession>A0A2W1BUG1</accession>
<name>A0A2W1BUG1_HELAM</name>
<dbReference type="EMBL" id="KZ149944">
    <property type="protein sequence ID" value="PZC76837.1"/>
    <property type="molecule type" value="Genomic_DNA"/>
</dbReference>
<dbReference type="Proteomes" id="UP000249218">
    <property type="component" value="Unassembled WGS sequence"/>
</dbReference>
<proteinExistence type="predicted"/>
<organism evidence="1 2">
    <name type="scientific">Helicoverpa armigera</name>
    <name type="common">Cotton bollworm</name>
    <name type="synonym">Heliothis armigera</name>
    <dbReference type="NCBI Taxonomy" id="29058"/>
    <lineage>
        <taxon>Eukaryota</taxon>
        <taxon>Metazoa</taxon>
        <taxon>Ecdysozoa</taxon>
        <taxon>Arthropoda</taxon>
        <taxon>Hexapoda</taxon>
        <taxon>Insecta</taxon>
        <taxon>Pterygota</taxon>
        <taxon>Neoptera</taxon>
        <taxon>Endopterygota</taxon>
        <taxon>Lepidoptera</taxon>
        <taxon>Glossata</taxon>
        <taxon>Ditrysia</taxon>
        <taxon>Noctuoidea</taxon>
        <taxon>Noctuidae</taxon>
        <taxon>Heliothinae</taxon>
        <taxon>Helicoverpa</taxon>
    </lineage>
</organism>
<evidence type="ECO:0000313" key="1">
    <source>
        <dbReference type="EMBL" id="PZC76837.1"/>
    </source>
</evidence>
<reference evidence="1 2" key="1">
    <citation type="journal article" date="2017" name="BMC Biol.">
        <title>Genomic innovations, transcriptional plasticity and gene loss underlying the evolution and divergence of two highly polyphagous and invasive Helicoverpa pest species.</title>
        <authorList>
            <person name="Pearce S.L."/>
            <person name="Clarke D.F."/>
            <person name="East P.D."/>
            <person name="Elfekih S."/>
            <person name="Gordon K.H."/>
            <person name="Jermiin L.S."/>
            <person name="McGaughran A."/>
            <person name="Oakeshott J.G."/>
            <person name="Papanikolaou A."/>
            <person name="Perera O.P."/>
            <person name="Rane R.V."/>
            <person name="Richards S."/>
            <person name="Tay W.T."/>
            <person name="Walsh T.K."/>
            <person name="Anderson A."/>
            <person name="Anderson C.J."/>
            <person name="Asgari S."/>
            <person name="Board P.G."/>
            <person name="Bretschneider A."/>
            <person name="Campbell P.M."/>
            <person name="Chertemps T."/>
            <person name="Christeller J.T."/>
            <person name="Coppin C.W."/>
            <person name="Downes S.J."/>
            <person name="Duan G."/>
            <person name="Farnsworth C.A."/>
            <person name="Good R.T."/>
            <person name="Han L.B."/>
            <person name="Han Y.C."/>
            <person name="Hatje K."/>
            <person name="Horne I."/>
            <person name="Huang Y.P."/>
            <person name="Hughes D.S."/>
            <person name="Jacquin-Joly E."/>
            <person name="James W."/>
            <person name="Jhangiani S."/>
            <person name="Kollmar M."/>
            <person name="Kuwar S.S."/>
            <person name="Li S."/>
            <person name="Liu N.Y."/>
            <person name="Maibeche M.T."/>
            <person name="Miller J.R."/>
            <person name="Montagne N."/>
            <person name="Perry T."/>
            <person name="Qu J."/>
            <person name="Song S.V."/>
            <person name="Sutton G.G."/>
            <person name="Vogel H."/>
            <person name="Walenz B.P."/>
            <person name="Xu W."/>
            <person name="Zhang H.J."/>
            <person name="Zou Z."/>
            <person name="Batterham P."/>
            <person name="Edwards O.R."/>
            <person name="Feyereisen R."/>
            <person name="Gibbs R.A."/>
            <person name="Heckel D.G."/>
            <person name="McGrath A."/>
            <person name="Robin C."/>
            <person name="Scherer S.E."/>
            <person name="Worley K.C."/>
            <person name="Wu Y.D."/>
        </authorList>
    </citation>
    <scope>NUCLEOTIDE SEQUENCE [LARGE SCALE GENOMIC DNA]</scope>
    <source>
        <strain evidence="1">Harm_GR_Male_#8</strain>
        <tissue evidence="1">Whole organism</tissue>
    </source>
</reference>
<dbReference type="AlphaFoldDB" id="A0A2W1BUG1"/>
<protein>
    <submittedName>
        <fullName evidence="1">Uncharacterized protein</fullName>
    </submittedName>
</protein>
<gene>
    <name evidence="1" type="primary">HaOG204072</name>
    <name evidence="1" type="ORF">B5X24_HaOG204072</name>
</gene>
<keyword evidence="2" id="KW-1185">Reference proteome</keyword>
<sequence length="81" mass="9194">MLINFLAGKCLQNFQQVENLYIIPAQSNALGTPSQPSRTRLHKHVCYGDYDILTTRCRPFVARRPVRVVACSKPTSVYKIV</sequence>
<evidence type="ECO:0000313" key="2">
    <source>
        <dbReference type="Proteomes" id="UP000249218"/>
    </source>
</evidence>